<protein>
    <recommendedName>
        <fullName evidence="3">Protein kinase domain-containing protein</fullName>
    </recommendedName>
</protein>
<dbReference type="SUPFAM" id="SSF56112">
    <property type="entry name" value="Protein kinase-like (PK-like)"/>
    <property type="match status" value="1"/>
</dbReference>
<gene>
    <name evidence="1" type="ORF">A3B49_01810</name>
</gene>
<dbReference type="Proteomes" id="UP000178017">
    <property type="component" value="Unassembled WGS sequence"/>
</dbReference>
<proteinExistence type="predicted"/>
<evidence type="ECO:0000313" key="2">
    <source>
        <dbReference type="Proteomes" id="UP000178017"/>
    </source>
</evidence>
<dbReference type="AlphaFoldDB" id="A0A1F5MJR2"/>
<comment type="caution">
    <text evidence="1">The sequence shown here is derived from an EMBL/GenBank/DDBJ whole genome shotgun (WGS) entry which is preliminary data.</text>
</comment>
<dbReference type="InterPro" id="IPR011009">
    <property type="entry name" value="Kinase-like_dom_sf"/>
</dbReference>
<sequence>MFSEFGNVRIRISREFQLKYPQVAPVSLLEKVMLSNWERPLLETHARSWLSGIGTTAHKAMPTSVRVDSGRTVVPIDVLAKHFSGNEGGVLADREFRNTETAISRGVNVPPPLALITLGNTDSFLLTALMRSVQPLSLKRIDYKITDLRVFPPDELLNFYLNAIAEMHDCGVVHGDLHLGNIGDQFSEEESIRPIFFDLETSTILADDDFRWKRFHTGYGYGQERQARFDGFETAAARDVGTFWLIYITLDFHIKEESLLQRHPGCIGGLEKTLQVF</sequence>
<dbReference type="EMBL" id="MFDO01000016">
    <property type="protein sequence ID" value="OGE65530.1"/>
    <property type="molecule type" value="Genomic_DNA"/>
</dbReference>
<reference evidence="1 2" key="1">
    <citation type="journal article" date="2016" name="Nat. Commun.">
        <title>Thousands of microbial genomes shed light on interconnected biogeochemical processes in an aquifer system.</title>
        <authorList>
            <person name="Anantharaman K."/>
            <person name="Brown C.T."/>
            <person name="Hug L.A."/>
            <person name="Sharon I."/>
            <person name="Castelle C.J."/>
            <person name="Probst A.J."/>
            <person name="Thomas B.C."/>
            <person name="Singh A."/>
            <person name="Wilkins M.J."/>
            <person name="Karaoz U."/>
            <person name="Brodie E.L."/>
            <person name="Williams K.H."/>
            <person name="Hubbard S.S."/>
            <person name="Banfield J.F."/>
        </authorList>
    </citation>
    <scope>NUCLEOTIDE SEQUENCE [LARGE SCALE GENOMIC DNA]</scope>
</reference>
<organism evidence="1 2">
    <name type="scientific">Candidatus Daviesbacteria bacterium RIFCSPLOWO2_01_FULL_40_24</name>
    <dbReference type="NCBI Taxonomy" id="1797787"/>
    <lineage>
        <taxon>Bacteria</taxon>
        <taxon>Candidatus Daviesiibacteriota</taxon>
    </lineage>
</organism>
<evidence type="ECO:0008006" key="3">
    <source>
        <dbReference type="Google" id="ProtNLM"/>
    </source>
</evidence>
<evidence type="ECO:0000313" key="1">
    <source>
        <dbReference type="EMBL" id="OGE65530.1"/>
    </source>
</evidence>
<name>A0A1F5MJR2_9BACT</name>
<accession>A0A1F5MJR2</accession>